<dbReference type="GO" id="GO:0042910">
    <property type="term" value="F:xenobiotic transmembrane transporter activity"/>
    <property type="evidence" value="ECO:0007669"/>
    <property type="project" value="InterPro"/>
</dbReference>
<feature type="transmembrane region" description="Helical" evidence="7">
    <location>
        <begin position="207"/>
        <end position="230"/>
    </location>
</feature>
<evidence type="ECO:0000256" key="2">
    <source>
        <dbReference type="ARBA" id="ARBA00022448"/>
    </source>
</evidence>
<evidence type="ECO:0000256" key="1">
    <source>
        <dbReference type="ARBA" id="ARBA00004651"/>
    </source>
</evidence>
<feature type="transmembrane region" description="Helical" evidence="7">
    <location>
        <begin position="332"/>
        <end position="352"/>
    </location>
</feature>
<feature type="transmembrane region" description="Helical" evidence="7">
    <location>
        <begin position="147"/>
        <end position="167"/>
    </location>
</feature>
<feature type="transmembrane region" description="Helical" evidence="7">
    <location>
        <begin position="295"/>
        <end position="311"/>
    </location>
</feature>
<keyword evidence="9" id="KW-1185">Reference proteome</keyword>
<gene>
    <name evidence="8" type="ORF">SAMN05216388_102023</name>
</gene>
<name>A0A1H8SSI0_9EURY</name>
<sequence length="478" mass="50882">MSLRTRLGSLFRGPEEFDLTSGSIGKPLFFLSMPIVVTNLFQTAYNLADTFWLGQYSTDALAAISFAFPMVFLLISLGMGISVAGSVLVAQYTGADETDAAEYAASQTVTFAAIVSLVLGVIGYVVVGDFLGLLGASADVLPMATSYMEVVSLGLIFMFGFMVFVSLMRGSGDTITPMLVMFGSVVLNIVIDPFLIFGWWLFPELGIEGAAIATVFSRSLALFVGLAIMLRGERGVRIDPRDMVPDPAYLRRLVRIGLPASIENMGRALSMNLLLVIVALFPDTVVAAYGIGTRVFSVVFLPAIAVARGVETMTGQNMGANKPERAERAAGLAAKVLFVVLSAAGVLVWVAAAPIADLFTTDPAVVESSTKFLRYVALTFGFIGIMRAYTGSFRGAGQTLVAAAISVLMLGVVRFPIAWIASGPLGETGIWLSFAVSNVVGAIVAYTWYRRGTWRESDLTESTVDVEESAVETATGDD</sequence>
<organism evidence="8 9">
    <name type="scientific">Halorientalis persicus</name>
    <dbReference type="NCBI Taxonomy" id="1367881"/>
    <lineage>
        <taxon>Archaea</taxon>
        <taxon>Methanobacteriati</taxon>
        <taxon>Methanobacteriota</taxon>
        <taxon>Stenosarchaea group</taxon>
        <taxon>Halobacteria</taxon>
        <taxon>Halobacteriales</taxon>
        <taxon>Haloarculaceae</taxon>
        <taxon>Halorientalis</taxon>
    </lineage>
</organism>
<feature type="transmembrane region" description="Helical" evidence="7">
    <location>
        <begin position="28"/>
        <end position="48"/>
    </location>
</feature>
<dbReference type="PANTHER" id="PTHR43549">
    <property type="entry name" value="MULTIDRUG RESISTANCE PROTEIN YPNP-RELATED"/>
    <property type="match status" value="1"/>
</dbReference>
<dbReference type="RefSeq" id="WP_092662531.1">
    <property type="nucleotide sequence ID" value="NZ_FOCX01000020.1"/>
</dbReference>
<keyword evidence="6 7" id="KW-0472">Membrane</keyword>
<accession>A0A1H8SSI0</accession>
<dbReference type="EMBL" id="FOCX01000020">
    <property type="protein sequence ID" value="SEO81652.1"/>
    <property type="molecule type" value="Genomic_DNA"/>
</dbReference>
<comment type="subcellular location">
    <subcellularLocation>
        <location evidence="1">Cell membrane</location>
        <topology evidence="1">Multi-pass membrane protein</topology>
    </subcellularLocation>
</comment>
<evidence type="ECO:0000256" key="6">
    <source>
        <dbReference type="ARBA" id="ARBA00023136"/>
    </source>
</evidence>
<evidence type="ECO:0000313" key="9">
    <source>
        <dbReference type="Proteomes" id="UP000198775"/>
    </source>
</evidence>
<dbReference type="PANTHER" id="PTHR43549:SF2">
    <property type="entry name" value="MULTIDRUG RESISTANCE PROTEIN NORM-RELATED"/>
    <property type="match status" value="1"/>
</dbReference>
<dbReference type="InterPro" id="IPR048279">
    <property type="entry name" value="MdtK-like"/>
</dbReference>
<evidence type="ECO:0000256" key="3">
    <source>
        <dbReference type="ARBA" id="ARBA00022475"/>
    </source>
</evidence>
<dbReference type="GO" id="GO:0015297">
    <property type="term" value="F:antiporter activity"/>
    <property type="evidence" value="ECO:0007669"/>
    <property type="project" value="InterPro"/>
</dbReference>
<keyword evidence="2" id="KW-0813">Transport</keyword>
<evidence type="ECO:0000256" key="5">
    <source>
        <dbReference type="ARBA" id="ARBA00022989"/>
    </source>
</evidence>
<feature type="transmembrane region" description="Helical" evidence="7">
    <location>
        <begin position="60"/>
        <end position="89"/>
    </location>
</feature>
<dbReference type="InterPro" id="IPR002528">
    <property type="entry name" value="MATE_fam"/>
</dbReference>
<proteinExistence type="predicted"/>
<keyword evidence="5 7" id="KW-1133">Transmembrane helix</keyword>
<feature type="transmembrane region" description="Helical" evidence="7">
    <location>
        <begin position="401"/>
        <end position="422"/>
    </location>
</feature>
<feature type="transmembrane region" description="Helical" evidence="7">
    <location>
        <begin position="372"/>
        <end position="389"/>
    </location>
</feature>
<dbReference type="OrthoDB" id="214119at2157"/>
<dbReference type="NCBIfam" id="TIGR00797">
    <property type="entry name" value="matE"/>
    <property type="match status" value="1"/>
</dbReference>
<feature type="transmembrane region" description="Helical" evidence="7">
    <location>
        <begin position="269"/>
        <end position="289"/>
    </location>
</feature>
<evidence type="ECO:0000256" key="7">
    <source>
        <dbReference type="SAM" id="Phobius"/>
    </source>
</evidence>
<evidence type="ECO:0000256" key="4">
    <source>
        <dbReference type="ARBA" id="ARBA00022692"/>
    </source>
</evidence>
<dbReference type="Pfam" id="PF01554">
    <property type="entry name" value="MatE"/>
    <property type="match status" value="2"/>
</dbReference>
<reference evidence="9" key="1">
    <citation type="submission" date="2016-10" db="EMBL/GenBank/DDBJ databases">
        <authorList>
            <person name="Varghese N."/>
            <person name="Submissions S."/>
        </authorList>
    </citation>
    <scope>NUCLEOTIDE SEQUENCE [LARGE SCALE GENOMIC DNA]</scope>
    <source>
        <strain evidence="9">IBRC-M 10043</strain>
    </source>
</reference>
<protein>
    <submittedName>
        <fullName evidence="8">Putative efflux protein, MATE family</fullName>
    </submittedName>
</protein>
<evidence type="ECO:0000313" key="8">
    <source>
        <dbReference type="EMBL" id="SEO81652.1"/>
    </source>
</evidence>
<keyword evidence="3" id="KW-1003">Cell membrane</keyword>
<keyword evidence="4 7" id="KW-0812">Transmembrane</keyword>
<feature type="transmembrane region" description="Helical" evidence="7">
    <location>
        <begin position="109"/>
        <end position="127"/>
    </location>
</feature>
<dbReference type="GO" id="GO:0005886">
    <property type="term" value="C:plasma membrane"/>
    <property type="evidence" value="ECO:0007669"/>
    <property type="project" value="UniProtKB-SubCell"/>
</dbReference>
<dbReference type="AlphaFoldDB" id="A0A1H8SSI0"/>
<dbReference type="Proteomes" id="UP000198775">
    <property type="component" value="Unassembled WGS sequence"/>
</dbReference>
<dbReference type="InterPro" id="IPR052031">
    <property type="entry name" value="Membrane_Transporter-Flippase"/>
</dbReference>
<dbReference type="CDD" id="cd13142">
    <property type="entry name" value="MATE_like_12"/>
    <property type="match status" value="1"/>
</dbReference>
<dbReference type="PIRSF" id="PIRSF006603">
    <property type="entry name" value="DinF"/>
    <property type="match status" value="1"/>
</dbReference>
<feature type="transmembrane region" description="Helical" evidence="7">
    <location>
        <begin position="179"/>
        <end position="201"/>
    </location>
</feature>
<feature type="transmembrane region" description="Helical" evidence="7">
    <location>
        <begin position="428"/>
        <end position="449"/>
    </location>
</feature>